<evidence type="ECO:0000256" key="1">
    <source>
        <dbReference type="ARBA" id="ARBA00004496"/>
    </source>
</evidence>
<keyword evidence="8" id="KW-0391">Immunity</keyword>
<sequence>MIPRPNTNSSRLEAAVDTKKFFQMAWNLIESEDAGIRQYVITKLGAETGLVIIKTLTDIMDASQRDETTLSIFRDRTLPFYKIISHPDVLSSLILETPVDTIYTFLFGPSGRRGLRVFRSTATALSGMILGHSPSDEDASTIAVSSSLAVLDRLIEINQSAQVIEGFTTIVETISACIPENFIIPNVQQSLTRIKRRLNIGSSLPLALAQSTPQNLLSAAFELSQDLPGNLSNNGARHDNDHAGIADIQILPTAQEIASSRQEYLPLIDSTQHHLSGLAGLLDRQFRLLREDTVGQLRDAVREEVTRLKHPNRNVPTHQGQQGVRKLIYHNVRFSRMRVDRRKGLQVIAEFDQPPQINNKSMKQREDWWKGSKLLQVDSLVCFVSANGKIMFLSVCDPSLPFHGRKDSNSDDKRRSDDIPSLFREANRASVLLGLAEYKVGDAIWISSHIAPSKTRQSLVEFPGVLLPSFQPTLQAIQKMSRKLSLPFAEVVAPDSQTSTAIIKPPAYATKRGFSFNLDVLAGVPLTLKPGQSFDYAKLDGGSTLDEAQQFAVIQALSTGLALIQGPPGTGKSYTGVAIIKALLHNRKAADLGPIICVCYTNHALDQLLEHLVKDGVRQVIRLGSRSKSDLLQNLTLHHVREGVVPTKTEKHDKWEHYRDIGETLREIEDILSGLNNPNSWTNIQAHLMRTHNQHFKELFGKGVDEEGFQEVKGKKFRVVESWLRGAPKRLASNRPATQLSAISLREMSTSERGALHKHWIEQRSAQLTNDLTHALDSYYGSKSALDKCHSELDLRCLREAHIIGVTTSGLARNIELLHRVRAKVMLCEEAGEVLEAHTLTAFLPGVEHAILIGDHEQLRPQINNYELQHDNPQGKRYSLDISLFERLVRPQMGNLQVPLSTLKTQRRMHPSISKLVRVPLYPDLQDHPSVLEYPEVDGMRDRLYWLDHQEKEDPRPAQAVSLSRTNTFEVDMIAALVSHLVRQGTYGSEDIAVITPYLGQLQKIKKRLANSFEIVVGDRDQEELEAQGLQDDPETSADGQVQVQKTTLLNALRIATVDNFQGEEAKVIVVSLVRSNDKRKCGFLKTSNRINVLLSRARHGMYIIGNSDTSRPVPMWAEVLSILERSNNIGPNLALCCPRHRETPIEVSVPDDFARLAPEGGCAKRCSSRLLCGHSCPNMCHSTSLHNAVRCLERCSRTKKGCEHECPRPCGDLCEPKCQVVIFNIPLPCGHIARQLRCYEAQTPEKVRCQIQMEQVMEHCKHKIRVRCHELPLDADHPCSATCGAALTCGHNCTHSCKDCNTRIEGMIVEKIHGVCNTQCGRPYTTCSHSCKAPCHGDMPCPLCTESCEVSCNHSKCSKLCHEPCAPCAEDCAWSCPHRGRCPLPCAVPCDLLPCSERCANMLACGHRCPSICGEVCPGVAYCQICAHPKIKGMVVDFILSSTFEEIDLDENPCIVPSCGHILTLESMDGHMSMSDFYSTNGEGSIVDLKNSSEPFSASGMKSCPTCRGPLRNLNRYSRIVRRALIDEATKKFIVWANMEFIPLVTKMQAIEAELREAASSSLTASDKISLEPPLSGSLQLKGSRDHQISQIGTLTRKDNRYKRIIGLRRQINKFLQQVNEKEQPFGRIYDLVQDARRHRGINIDLHSKVDVLQVRNRLLATVLLTRCDYTILLTFLNDRKGETSASSYRIQVDLSINRKECENLMAESESRTQPGNYVEGLLYWARFLALERRLAEPGSELTQLLDKAREYLQLAHEICDEYPGQTAGMGNEVEEVEKMLRDSTFYMPVSNEEKAAVYAAMAHDFRGTGHWYYCENGHPFTIGECGMPMETSQCPQCGSPVGGHNHRAIGGVRLATDLERQFGGVRI</sequence>
<dbReference type="GO" id="GO:0004386">
    <property type="term" value="F:helicase activity"/>
    <property type="evidence" value="ECO:0007669"/>
    <property type="project" value="InterPro"/>
</dbReference>
<dbReference type="Pfam" id="PF13087">
    <property type="entry name" value="AAA_12"/>
    <property type="match status" value="1"/>
</dbReference>
<dbReference type="InterPro" id="IPR000967">
    <property type="entry name" value="Znf_NFX1"/>
</dbReference>
<evidence type="ECO:0000256" key="7">
    <source>
        <dbReference type="ARBA" id="ARBA00022833"/>
    </source>
</evidence>
<dbReference type="Pfam" id="PF20173">
    <property type="entry name" value="ZnF_RZ-type"/>
    <property type="match status" value="1"/>
</dbReference>
<dbReference type="InterPro" id="IPR027417">
    <property type="entry name" value="P-loop_NTPase"/>
</dbReference>
<feature type="domain" description="RZ-type" evidence="9">
    <location>
        <begin position="1791"/>
        <end position="1863"/>
    </location>
</feature>
<keyword evidence="2" id="KW-0963">Cytoplasm</keyword>
<keyword evidence="5" id="KW-0863">Zinc-finger</keyword>
<dbReference type="InterPro" id="IPR045055">
    <property type="entry name" value="DNA2/NAM7-like"/>
</dbReference>
<dbReference type="SMART" id="SM00438">
    <property type="entry name" value="ZnF_NFX"/>
    <property type="match status" value="6"/>
</dbReference>
<comment type="caution">
    <text evidence="10">The sequence shown here is derived from an EMBL/GenBank/DDBJ whole genome shotgun (WGS) entry which is preliminary data.</text>
</comment>
<keyword evidence="6" id="KW-0067">ATP-binding</keyword>
<keyword evidence="6" id="KW-0347">Helicase</keyword>
<dbReference type="Gene3D" id="3.40.50.300">
    <property type="entry name" value="P-loop containing nucleotide triphosphate hydrolases"/>
    <property type="match status" value="2"/>
</dbReference>
<evidence type="ECO:0000256" key="4">
    <source>
        <dbReference type="ARBA" id="ARBA00022737"/>
    </source>
</evidence>
<dbReference type="PANTHER" id="PTHR10887">
    <property type="entry name" value="DNA2/NAM7 HELICASE FAMILY"/>
    <property type="match status" value="1"/>
</dbReference>
<dbReference type="FunFam" id="3.40.50.300:FF:001660">
    <property type="entry name" value="NF-X1 finger and helicase protein, putative"/>
    <property type="match status" value="1"/>
</dbReference>
<keyword evidence="4" id="KW-0677">Repeat</keyword>
<dbReference type="PANTHER" id="PTHR10887:SF445">
    <property type="entry name" value="NFX1-TYPE ZINC FINGER-CONTAINING PROTEIN 1"/>
    <property type="match status" value="1"/>
</dbReference>
<keyword evidence="11" id="KW-1185">Reference proteome</keyword>
<organism evidence="10 11">
    <name type="scientific">Calycina marina</name>
    <dbReference type="NCBI Taxonomy" id="1763456"/>
    <lineage>
        <taxon>Eukaryota</taxon>
        <taxon>Fungi</taxon>
        <taxon>Dikarya</taxon>
        <taxon>Ascomycota</taxon>
        <taxon>Pezizomycotina</taxon>
        <taxon>Leotiomycetes</taxon>
        <taxon>Helotiales</taxon>
        <taxon>Pezizellaceae</taxon>
        <taxon>Calycina</taxon>
    </lineage>
</organism>
<evidence type="ECO:0000313" key="11">
    <source>
        <dbReference type="Proteomes" id="UP000887226"/>
    </source>
</evidence>
<proteinExistence type="predicted"/>
<dbReference type="GO" id="GO:0005737">
    <property type="term" value="C:cytoplasm"/>
    <property type="evidence" value="ECO:0007669"/>
    <property type="project" value="UniProtKB-SubCell"/>
</dbReference>
<evidence type="ECO:0000313" key="10">
    <source>
        <dbReference type="EMBL" id="KAG9247722.1"/>
    </source>
</evidence>
<dbReference type="GO" id="GO:0002376">
    <property type="term" value="P:immune system process"/>
    <property type="evidence" value="ECO:0007669"/>
    <property type="project" value="UniProtKB-KW"/>
</dbReference>
<evidence type="ECO:0000256" key="6">
    <source>
        <dbReference type="ARBA" id="ARBA00022806"/>
    </source>
</evidence>
<dbReference type="InterPro" id="IPR041677">
    <property type="entry name" value="DNA2/NAM7_AAA_11"/>
</dbReference>
<dbReference type="EMBL" id="MU253764">
    <property type="protein sequence ID" value="KAG9247722.1"/>
    <property type="molecule type" value="Genomic_DNA"/>
</dbReference>
<comment type="subcellular location">
    <subcellularLocation>
        <location evidence="1">Cytoplasm</location>
    </subcellularLocation>
</comment>
<reference evidence="10" key="1">
    <citation type="journal article" date="2021" name="IMA Fungus">
        <title>Genomic characterization of three marine fungi, including Emericellopsis atlantica sp. nov. with signatures of a generalist lifestyle and marine biomass degradation.</title>
        <authorList>
            <person name="Hagestad O.C."/>
            <person name="Hou L."/>
            <person name="Andersen J.H."/>
            <person name="Hansen E.H."/>
            <person name="Altermark B."/>
            <person name="Li C."/>
            <person name="Kuhnert E."/>
            <person name="Cox R.J."/>
            <person name="Crous P.W."/>
            <person name="Spatafora J.W."/>
            <person name="Lail K."/>
            <person name="Amirebrahimi M."/>
            <person name="Lipzen A."/>
            <person name="Pangilinan J."/>
            <person name="Andreopoulos W."/>
            <person name="Hayes R.D."/>
            <person name="Ng V."/>
            <person name="Grigoriev I.V."/>
            <person name="Jackson S.A."/>
            <person name="Sutton T.D.S."/>
            <person name="Dobson A.D.W."/>
            <person name="Rama T."/>
        </authorList>
    </citation>
    <scope>NUCLEOTIDE SEQUENCE</scope>
    <source>
        <strain evidence="10">TRa3180A</strain>
    </source>
</reference>
<dbReference type="CDD" id="cd18808">
    <property type="entry name" value="SF1_C_Upf1"/>
    <property type="match status" value="1"/>
</dbReference>
<evidence type="ECO:0000256" key="8">
    <source>
        <dbReference type="ARBA" id="ARBA00022859"/>
    </source>
</evidence>
<dbReference type="PROSITE" id="PS51981">
    <property type="entry name" value="ZF_RZ"/>
    <property type="match status" value="1"/>
</dbReference>
<evidence type="ECO:0000256" key="2">
    <source>
        <dbReference type="ARBA" id="ARBA00022490"/>
    </source>
</evidence>
<accession>A0A9P8CIA1</accession>
<keyword evidence="6" id="KW-0378">Hydrolase</keyword>
<dbReference type="OrthoDB" id="2423195at2759"/>
<dbReference type="CDD" id="cd17936">
    <property type="entry name" value="EEXXEc_NFX1"/>
    <property type="match status" value="1"/>
</dbReference>
<name>A0A9P8CIA1_9HELO</name>
<evidence type="ECO:0000256" key="5">
    <source>
        <dbReference type="ARBA" id="ARBA00022771"/>
    </source>
</evidence>
<evidence type="ECO:0000256" key="3">
    <source>
        <dbReference type="ARBA" id="ARBA00022723"/>
    </source>
</evidence>
<dbReference type="InterPro" id="IPR047187">
    <property type="entry name" value="SF1_C_Upf1"/>
</dbReference>
<keyword evidence="3" id="KW-0479">Metal-binding</keyword>
<dbReference type="InterPro" id="IPR046439">
    <property type="entry name" value="ZF_RZ_dom"/>
</dbReference>
<dbReference type="GO" id="GO:0031048">
    <property type="term" value="P:regulatory ncRNA-mediated heterochromatin formation"/>
    <property type="evidence" value="ECO:0007669"/>
    <property type="project" value="TreeGrafter"/>
</dbReference>
<dbReference type="GO" id="GO:0031380">
    <property type="term" value="C:nuclear RNA-directed RNA polymerase complex"/>
    <property type="evidence" value="ECO:0007669"/>
    <property type="project" value="TreeGrafter"/>
</dbReference>
<dbReference type="GO" id="GO:0008270">
    <property type="term" value="F:zinc ion binding"/>
    <property type="evidence" value="ECO:0007669"/>
    <property type="project" value="UniProtKB-KW"/>
</dbReference>
<dbReference type="CDD" id="cd06008">
    <property type="entry name" value="NF-X1-zinc-finger"/>
    <property type="match status" value="1"/>
</dbReference>
<gene>
    <name evidence="10" type="ORF">BJ878DRAFT_414297</name>
</gene>
<protein>
    <recommendedName>
        <fullName evidence="9">RZ-type domain-containing protein</fullName>
    </recommendedName>
</protein>
<evidence type="ECO:0000259" key="9">
    <source>
        <dbReference type="PROSITE" id="PS51981"/>
    </source>
</evidence>
<dbReference type="InterPro" id="IPR041679">
    <property type="entry name" value="DNA2/NAM7-like_C"/>
</dbReference>
<keyword evidence="6" id="KW-0547">Nucleotide-binding</keyword>
<dbReference type="SUPFAM" id="SSF52540">
    <property type="entry name" value="P-loop containing nucleoside triphosphate hydrolases"/>
    <property type="match status" value="1"/>
</dbReference>
<dbReference type="Proteomes" id="UP000887226">
    <property type="component" value="Unassembled WGS sequence"/>
</dbReference>
<dbReference type="Pfam" id="PF13086">
    <property type="entry name" value="AAA_11"/>
    <property type="match status" value="1"/>
</dbReference>
<keyword evidence="7" id="KW-0862">Zinc</keyword>